<protein>
    <submittedName>
        <fullName evidence="2">Uncharacterized protein</fullName>
    </submittedName>
</protein>
<name>A0AAV1EW21_XYRNO</name>
<feature type="region of interest" description="Disordered" evidence="1">
    <location>
        <begin position="23"/>
        <end position="81"/>
    </location>
</feature>
<feature type="compositionally biased region" description="Basic residues" evidence="1">
    <location>
        <begin position="29"/>
        <end position="38"/>
    </location>
</feature>
<gene>
    <name evidence="2" type="ORF">XNOV1_A017415</name>
</gene>
<evidence type="ECO:0000313" key="3">
    <source>
        <dbReference type="Proteomes" id="UP001178508"/>
    </source>
</evidence>
<reference evidence="2" key="1">
    <citation type="submission" date="2023-08" db="EMBL/GenBank/DDBJ databases">
        <authorList>
            <person name="Alioto T."/>
            <person name="Alioto T."/>
            <person name="Gomez Garrido J."/>
        </authorList>
    </citation>
    <scope>NUCLEOTIDE SEQUENCE</scope>
</reference>
<keyword evidence="3" id="KW-1185">Reference proteome</keyword>
<dbReference type="EMBL" id="OY660866">
    <property type="protein sequence ID" value="CAJ1052939.1"/>
    <property type="molecule type" value="Genomic_DNA"/>
</dbReference>
<dbReference type="AlphaFoldDB" id="A0AAV1EW21"/>
<organism evidence="2 3">
    <name type="scientific">Xyrichtys novacula</name>
    <name type="common">Pearly razorfish</name>
    <name type="synonym">Hemipteronotus novacula</name>
    <dbReference type="NCBI Taxonomy" id="13765"/>
    <lineage>
        <taxon>Eukaryota</taxon>
        <taxon>Metazoa</taxon>
        <taxon>Chordata</taxon>
        <taxon>Craniata</taxon>
        <taxon>Vertebrata</taxon>
        <taxon>Euteleostomi</taxon>
        <taxon>Actinopterygii</taxon>
        <taxon>Neopterygii</taxon>
        <taxon>Teleostei</taxon>
        <taxon>Neoteleostei</taxon>
        <taxon>Acanthomorphata</taxon>
        <taxon>Eupercaria</taxon>
        <taxon>Labriformes</taxon>
        <taxon>Labridae</taxon>
        <taxon>Xyrichtys</taxon>
    </lineage>
</organism>
<dbReference type="Proteomes" id="UP001178508">
    <property type="component" value="Chromosome 3"/>
</dbReference>
<proteinExistence type="predicted"/>
<sequence length="152" mass="17741">MGQLRDMMMKLMARLRKMWEKSRSAARPAFKKRQKFAKRQANDWKGHWLTGTGPSNKTPKSAAKPWDEGASKGQTKRPWSKEEKAALLRSMAKLVALKRVLAKVKLQQHIGKKSPTLSNRTWQDIKYSVYSKIKTAKRNLFKCERFRSTSWF</sequence>
<accession>A0AAV1EW21</accession>
<evidence type="ECO:0000313" key="2">
    <source>
        <dbReference type="EMBL" id="CAJ1052939.1"/>
    </source>
</evidence>
<evidence type="ECO:0000256" key="1">
    <source>
        <dbReference type="SAM" id="MobiDB-lite"/>
    </source>
</evidence>